<feature type="region of interest" description="Disordered" evidence="1">
    <location>
        <begin position="1417"/>
        <end position="1445"/>
    </location>
</feature>
<protein>
    <submittedName>
        <fullName evidence="2">Uncharacterized protein</fullName>
    </submittedName>
</protein>
<feature type="region of interest" description="Disordered" evidence="1">
    <location>
        <begin position="254"/>
        <end position="308"/>
    </location>
</feature>
<feature type="region of interest" description="Disordered" evidence="1">
    <location>
        <begin position="1791"/>
        <end position="1849"/>
    </location>
</feature>
<dbReference type="OrthoDB" id="6365533at2759"/>
<feature type="compositionally biased region" description="Low complexity" evidence="1">
    <location>
        <begin position="1914"/>
        <end position="1924"/>
    </location>
</feature>
<feature type="region of interest" description="Disordered" evidence="1">
    <location>
        <begin position="1952"/>
        <end position="1990"/>
    </location>
</feature>
<feature type="compositionally biased region" description="Basic and acidic residues" evidence="1">
    <location>
        <begin position="875"/>
        <end position="886"/>
    </location>
</feature>
<dbReference type="EMBL" id="CAKKLH010000314">
    <property type="protein sequence ID" value="CAH0111611.1"/>
    <property type="molecule type" value="Genomic_DNA"/>
</dbReference>
<evidence type="ECO:0000256" key="1">
    <source>
        <dbReference type="SAM" id="MobiDB-lite"/>
    </source>
</evidence>
<feature type="compositionally biased region" description="Acidic residues" evidence="1">
    <location>
        <begin position="503"/>
        <end position="518"/>
    </location>
</feature>
<feature type="compositionally biased region" description="Basic and acidic residues" evidence="1">
    <location>
        <begin position="735"/>
        <end position="749"/>
    </location>
</feature>
<feature type="compositionally biased region" description="Low complexity" evidence="1">
    <location>
        <begin position="1321"/>
        <end position="1337"/>
    </location>
</feature>
<keyword evidence="3" id="KW-1185">Reference proteome</keyword>
<accession>A0A8J2S6K9</accession>
<feature type="compositionally biased region" description="Basic and acidic residues" evidence="1">
    <location>
        <begin position="829"/>
        <end position="841"/>
    </location>
</feature>
<feature type="region of interest" description="Disordered" evidence="1">
    <location>
        <begin position="503"/>
        <end position="552"/>
    </location>
</feature>
<comment type="caution">
    <text evidence="2">The sequence shown here is derived from an EMBL/GenBank/DDBJ whole genome shotgun (WGS) entry which is preliminary data.</text>
</comment>
<evidence type="ECO:0000313" key="3">
    <source>
        <dbReference type="Proteomes" id="UP000789390"/>
    </source>
</evidence>
<feature type="region of interest" description="Disordered" evidence="1">
    <location>
        <begin position="2003"/>
        <end position="2062"/>
    </location>
</feature>
<gene>
    <name evidence="2" type="ORF">DGAL_LOCUS15259</name>
</gene>
<feature type="compositionally biased region" description="Polar residues" evidence="1">
    <location>
        <begin position="1704"/>
        <end position="1724"/>
    </location>
</feature>
<feature type="region of interest" description="Disordered" evidence="1">
    <location>
        <begin position="1897"/>
        <end position="1935"/>
    </location>
</feature>
<proteinExistence type="predicted"/>
<feature type="compositionally biased region" description="Acidic residues" evidence="1">
    <location>
        <begin position="717"/>
        <end position="734"/>
    </location>
</feature>
<feature type="region of interest" description="Disordered" evidence="1">
    <location>
        <begin position="997"/>
        <end position="1041"/>
    </location>
</feature>
<feature type="compositionally biased region" description="Low complexity" evidence="1">
    <location>
        <begin position="961"/>
        <end position="974"/>
    </location>
</feature>
<feature type="region of interest" description="Disordered" evidence="1">
    <location>
        <begin position="579"/>
        <end position="669"/>
    </location>
</feature>
<feature type="compositionally biased region" description="Acidic residues" evidence="1">
    <location>
        <begin position="527"/>
        <end position="542"/>
    </location>
</feature>
<feature type="region of interest" description="Disordered" evidence="1">
    <location>
        <begin position="955"/>
        <end position="974"/>
    </location>
</feature>
<feature type="compositionally biased region" description="Low complexity" evidence="1">
    <location>
        <begin position="1535"/>
        <end position="1548"/>
    </location>
</feature>
<feature type="compositionally biased region" description="Low complexity" evidence="1">
    <location>
        <begin position="588"/>
        <end position="600"/>
    </location>
</feature>
<feature type="compositionally biased region" description="Polar residues" evidence="1">
    <location>
        <begin position="1232"/>
        <end position="1245"/>
    </location>
</feature>
<feature type="compositionally biased region" description="Low complexity" evidence="1">
    <location>
        <begin position="1216"/>
        <end position="1231"/>
    </location>
</feature>
<feature type="region of interest" description="Disordered" evidence="1">
    <location>
        <begin position="1696"/>
        <end position="1724"/>
    </location>
</feature>
<feature type="compositionally biased region" description="Low complexity" evidence="1">
    <location>
        <begin position="1832"/>
        <end position="1849"/>
    </location>
</feature>
<dbReference type="Proteomes" id="UP000789390">
    <property type="component" value="Unassembled WGS sequence"/>
</dbReference>
<feature type="compositionally biased region" description="Low complexity" evidence="1">
    <location>
        <begin position="1077"/>
        <end position="1112"/>
    </location>
</feature>
<feature type="compositionally biased region" description="Polar residues" evidence="1">
    <location>
        <begin position="1285"/>
        <end position="1308"/>
    </location>
</feature>
<organism evidence="2 3">
    <name type="scientific">Daphnia galeata</name>
    <dbReference type="NCBI Taxonomy" id="27404"/>
    <lineage>
        <taxon>Eukaryota</taxon>
        <taxon>Metazoa</taxon>
        <taxon>Ecdysozoa</taxon>
        <taxon>Arthropoda</taxon>
        <taxon>Crustacea</taxon>
        <taxon>Branchiopoda</taxon>
        <taxon>Diplostraca</taxon>
        <taxon>Cladocera</taxon>
        <taxon>Anomopoda</taxon>
        <taxon>Daphniidae</taxon>
        <taxon>Daphnia</taxon>
    </lineage>
</organism>
<feature type="compositionally biased region" description="Polar residues" evidence="1">
    <location>
        <begin position="641"/>
        <end position="658"/>
    </location>
</feature>
<feature type="region of interest" description="Disordered" evidence="1">
    <location>
        <begin position="2123"/>
        <end position="2182"/>
    </location>
</feature>
<feature type="region of interest" description="Disordered" evidence="1">
    <location>
        <begin position="715"/>
        <end position="751"/>
    </location>
</feature>
<evidence type="ECO:0000313" key="2">
    <source>
        <dbReference type="EMBL" id="CAH0111611.1"/>
    </source>
</evidence>
<feature type="region of interest" description="Disordered" evidence="1">
    <location>
        <begin position="828"/>
        <end position="913"/>
    </location>
</feature>
<feature type="compositionally biased region" description="Polar residues" evidence="1">
    <location>
        <begin position="1497"/>
        <end position="1514"/>
    </location>
</feature>
<feature type="compositionally biased region" description="Acidic residues" evidence="1">
    <location>
        <begin position="254"/>
        <end position="272"/>
    </location>
</feature>
<feature type="compositionally biased region" description="Polar residues" evidence="1">
    <location>
        <begin position="1011"/>
        <end position="1027"/>
    </location>
</feature>
<feature type="compositionally biased region" description="Polar residues" evidence="1">
    <location>
        <begin position="1796"/>
        <end position="1826"/>
    </location>
</feature>
<feature type="compositionally biased region" description="Basic and acidic residues" evidence="1">
    <location>
        <begin position="1199"/>
        <end position="1209"/>
    </location>
</feature>
<feature type="compositionally biased region" description="Polar residues" evidence="1">
    <location>
        <begin position="1121"/>
        <end position="1136"/>
    </location>
</feature>
<name>A0A8J2S6K9_9CRUS</name>
<feature type="compositionally biased region" description="Low complexity" evidence="1">
    <location>
        <begin position="1247"/>
        <end position="1277"/>
    </location>
</feature>
<feature type="region of interest" description="Disordered" evidence="1">
    <location>
        <begin position="1066"/>
        <end position="1365"/>
    </location>
</feature>
<reference evidence="2" key="1">
    <citation type="submission" date="2021-11" db="EMBL/GenBank/DDBJ databases">
        <authorList>
            <person name="Schell T."/>
        </authorList>
    </citation>
    <scope>NUCLEOTIDE SEQUENCE</scope>
    <source>
        <strain evidence="2">M5</strain>
    </source>
</reference>
<feature type="region of interest" description="Disordered" evidence="1">
    <location>
        <begin position="1497"/>
        <end position="1551"/>
    </location>
</feature>
<feature type="compositionally biased region" description="Low complexity" evidence="1">
    <location>
        <begin position="1161"/>
        <end position="1176"/>
    </location>
</feature>
<sequence>MWNSVLMDGVKWSFDRSSPPLTDDDGGSHPDYDLDADAEETQFRSWNFESHQQTNYADWTNRLHPGEEDAEDLFVHQVDGRGDRGRRNYPSAAELFRNFVGDESADRMEFYINHLTMEGCDANNIASALMAEAESASAVEESSANVVYRPPFPLLDTIIEETVEELLLEMSDSSSLSIPAMDESSESPSSNSGRWGWGWGWLNTSDDDSSSVIHVPVGGGSSAAITSGSLVRHSEMTDVNSGIYRTDGLDVDFDLGNDDDDDDDFEDNDDGEWSERDQEVPKKKRRIGSSIDEEDKESASSRSPSVTDSLIQFEALEKELVDTESEPFVAQTEESASAVVFRTSATTLPFEDADDRVLSPEMDPEVFLDCQEHFEAAGGLVDVDDRPMQTSSVNFFNFLDGFQEHSQTMSQEFYTTCGGGSDWFSPPLRSWSSMPSLDRNVEEESITEMRSSRSACDVSNGDSVMDASGSVLQQLQQTYQGHSVALRPSQPWVITFDPPQEIEDEEDEDDQVNDDDHWEPDGFLNSDIEEYDTGSNSDDDDYSTERGDRFDEFGLGFISGRSQRMRSFRSYGDSLNMLDTADDPILHSNSSSSSSCSPDRSSPEEDHRHPASSRSRHSVEALSEDSGYGDASGSLPLMMHQRTSPDNSNNKRAGTSSVEETRMAGLSTPPTKCHHMLELPNSLGLAICLPDGSPPSCSQGNCQWSPEVERATRDEYHDDDWEEEEKEKEEEEKADELRKEDKNEVKDEEMTGQSALLMRRQPKSRPTPLSLKEAEEFLILQDHAAEVINDGQSRCGMSEICIDLESKMRCHTLDGNAATTTITTTTNDDILRDHPGTDLEASKFNPQIGSSGWEEVPDGMGEAVTAGTDHTQPAEGKEEEKKEQQHSLHSNDGGSGFIQPPDSSKHNSASHGHNVTYSDSIAMDSAFYPAPVVLKRYGPRQEVEVYISHQQLPVGSEDLDPAVPTSTTVVPSSSSIRGVHFSPVVSAVNWRESYLNQSEDDSDDNNSTSNGSAVETNAESKKNSSATPAEPPATKVRVAEVSPSVAQKVKLMPDSPPDVVNVIEADRGTQNSGRNESNSNSCTTTSNSATTTTTHTTTTTTTTSSTTTGNNSKKPPLFQRFSLSRLSARMSATFSRSDSKRESGKKVVGSDGPIPTDPKDVPTTTTETTSLPVAKGNSKKSSKNKQQPDACPEVKPTSKKIDDFKVVKEPKKRFFSRTFQRSSSTPPMSSSVTAQPEATIQTRATLTAVSPTAVATASAAGASGSNDNNSGATSSSNVRPIELESLNQLDSVARQQAITSSNVEKNTPPTSPAAIGDSRPSVVVNSTGSTVESESGTCPPIPSPRSKVQASHAKPPLPPQTKPRTIHARKNYLVQPVEPPPPVPMVSSAGLQHALQHFKETARMDRERLANSVPDLVATAPTTPTPRPTSDCIDPRENEVTTAPAPTAQSCRPLTIFPASRERARQAALSRASSVESAWNATASRAVLNLSRRNIASSGSSQDVAGISTSTQGHGRTKSRPVVPGLLETNLDSVPSSYSSNNNYNNPSDETNLDELIQNLQLFCNNNKRAVEYSPQPLSVDSGSATANSSDKRFKSMLNLGSSSAPVSVQPDIDMMMTDPTSSVRVPDPNRAKSMEFLLDEDNKSTVQVPENQLKKCGERKMSEHELRIQRSLQKLNVPEWYKNNARSGIGGNTTYDAAGGTNGSTATSKASATNGSGNVTAANNTGVLRRRDYHGGSVSLRNGGWSGLSSANREAGTASSMTSLGSALSRSGTPTRVVIPTRVRADWRNIKSSRESLSSPAETCNSPSWNGGPTSLSSTQQSFSRWGSGRSSYSTCPSPAPSTSSSASAYRTSLLNQHGRAPYLGWRSQERLNSNPAPLSIYQSPAERLASTLLTTKTGSNDVSRSESRAETEPTPQLLPPQRQQKDEQQETDEVVRSSIRQVTSAIVHYVSESSDGDQPPSPSSRNGLSRSPERHPLEALSRSPSPRRQRCVWLESSFVGGGTSPTSHHVNAALPSGTLPVRPESPPSSSSGSSHHLHSHRSSTSAATNGRPAGLLSDRTGPLSLVERDDVTSPQPPPLLEAKRIYPPVSATLDDVLNSLLGLAPPSPMHGLLRRPVSQPTIHNKQAHHQQQQDGQQMSQSQQQSYQHQQQMRGNNNNNHEGGASRSFNDLRSSSITSNK</sequence>
<feature type="compositionally biased region" description="Polar residues" evidence="1">
    <location>
        <begin position="2154"/>
        <end position="2182"/>
    </location>
</feature>
<feature type="compositionally biased region" description="Basic and acidic residues" evidence="1">
    <location>
        <begin position="543"/>
        <end position="552"/>
    </location>
</feature>
<feature type="compositionally biased region" description="Low complexity" evidence="1">
    <location>
        <begin position="2131"/>
        <end position="2153"/>
    </location>
</feature>